<evidence type="ECO:0000313" key="2">
    <source>
        <dbReference type="Proteomes" id="UP000653076"/>
    </source>
</evidence>
<organism evidence="1 2">
    <name type="scientific">Micromonospora qiuiae</name>
    <dbReference type="NCBI Taxonomy" id="502268"/>
    <lineage>
        <taxon>Bacteria</taxon>
        <taxon>Bacillati</taxon>
        <taxon>Actinomycetota</taxon>
        <taxon>Actinomycetes</taxon>
        <taxon>Micromonosporales</taxon>
        <taxon>Micromonosporaceae</taxon>
        <taxon>Micromonospora</taxon>
    </lineage>
</organism>
<dbReference type="EMBL" id="BOPC01000077">
    <property type="protein sequence ID" value="GIJ29612.1"/>
    <property type="molecule type" value="Genomic_DNA"/>
</dbReference>
<sequence>MTAVALTVTFLPLRSSVVRVSVLLAATAGAPAPSRMAGTSAAAAILVVTLRRVRNDGPRLDLARVGRENNSTIPMGGG</sequence>
<comment type="caution">
    <text evidence="1">The sequence shown here is derived from an EMBL/GenBank/DDBJ whole genome shotgun (WGS) entry which is preliminary data.</text>
</comment>
<evidence type="ECO:0008006" key="3">
    <source>
        <dbReference type="Google" id="ProtNLM"/>
    </source>
</evidence>
<reference evidence="1 2" key="1">
    <citation type="submission" date="2021-01" db="EMBL/GenBank/DDBJ databases">
        <title>Whole genome shotgun sequence of Verrucosispora qiuiae NBRC 106684.</title>
        <authorList>
            <person name="Komaki H."/>
            <person name="Tamura T."/>
        </authorList>
    </citation>
    <scope>NUCLEOTIDE SEQUENCE [LARGE SCALE GENOMIC DNA]</scope>
    <source>
        <strain evidence="1 2">NBRC 106684</strain>
    </source>
</reference>
<proteinExistence type="predicted"/>
<dbReference type="Proteomes" id="UP000653076">
    <property type="component" value="Unassembled WGS sequence"/>
</dbReference>
<keyword evidence="2" id="KW-1185">Reference proteome</keyword>
<gene>
    <name evidence="1" type="ORF">Vqi01_47740</name>
</gene>
<evidence type="ECO:0000313" key="1">
    <source>
        <dbReference type="EMBL" id="GIJ29612.1"/>
    </source>
</evidence>
<accession>A0ABQ4JGG9</accession>
<name>A0ABQ4JGG9_9ACTN</name>
<protein>
    <recommendedName>
        <fullName evidence="3">Secreted protein</fullName>
    </recommendedName>
</protein>